<accession>A0ABQ5E6E5</accession>
<proteinExistence type="predicted"/>
<reference evidence="2" key="2">
    <citation type="submission" date="2022-01" db="EMBL/GenBank/DDBJ databases">
        <authorList>
            <person name="Yamashiro T."/>
            <person name="Shiraishi A."/>
            <person name="Satake H."/>
            <person name="Nakayama K."/>
        </authorList>
    </citation>
    <scope>NUCLEOTIDE SEQUENCE</scope>
</reference>
<keyword evidence="3" id="KW-1185">Reference proteome</keyword>
<evidence type="ECO:0000256" key="1">
    <source>
        <dbReference type="SAM" id="Coils"/>
    </source>
</evidence>
<dbReference type="Proteomes" id="UP001151760">
    <property type="component" value="Unassembled WGS sequence"/>
</dbReference>
<organism evidence="2 3">
    <name type="scientific">Tanacetum coccineum</name>
    <dbReference type="NCBI Taxonomy" id="301880"/>
    <lineage>
        <taxon>Eukaryota</taxon>
        <taxon>Viridiplantae</taxon>
        <taxon>Streptophyta</taxon>
        <taxon>Embryophyta</taxon>
        <taxon>Tracheophyta</taxon>
        <taxon>Spermatophyta</taxon>
        <taxon>Magnoliopsida</taxon>
        <taxon>eudicotyledons</taxon>
        <taxon>Gunneridae</taxon>
        <taxon>Pentapetalae</taxon>
        <taxon>asterids</taxon>
        <taxon>campanulids</taxon>
        <taxon>Asterales</taxon>
        <taxon>Asteraceae</taxon>
        <taxon>Asteroideae</taxon>
        <taxon>Anthemideae</taxon>
        <taxon>Anthemidinae</taxon>
        <taxon>Tanacetum</taxon>
    </lineage>
</organism>
<comment type="caution">
    <text evidence="2">The sequence shown here is derived from an EMBL/GenBank/DDBJ whole genome shotgun (WGS) entry which is preliminary data.</text>
</comment>
<gene>
    <name evidence="2" type="ORF">Tco_0955170</name>
</gene>
<reference evidence="2" key="1">
    <citation type="journal article" date="2022" name="Int. J. Mol. Sci.">
        <title>Draft Genome of Tanacetum Coccineum: Genomic Comparison of Closely Related Tanacetum-Family Plants.</title>
        <authorList>
            <person name="Yamashiro T."/>
            <person name="Shiraishi A."/>
            <person name="Nakayama K."/>
            <person name="Satake H."/>
        </authorList>
    </citation>
    <scope>NUCLEOTIDE SEQUENCE</scope>
</reference>
<name>A0ABQ5E6E5_9ASTR</name>
<evidence type="ECO:0000313" key="2">
    <source>
        <dbReference type="EMBL" id="GJT46455.1"/>
    </source>
</evidence>
<protein>
    <submittedName>
        <fullName evidence="2">Uncharacterized protein</fullName>
    </submittedName>
</protein>
<feature type="coiled-coil region" evidence="1">
    <location>
        <begin position="44"/>
        <end position="94"/>
    </location>
</feature>
<evidence type="ECO:0000313" key="3">
    <source>
        <dbReference type="Proteomes" id="UP001151760"/>
    </source>
</evidence>
<sequence>MAQSSNEVTLNSYYSDNASFLDNDNMQIEYDSFCEISFKIINKNKILKTKRDLLEKEILELNEKIKKLKRSKEIQIACKSCDELKSENAKLKETQVKFVKFDKSANTLREMLDNQKSSSCKIGRVPGQDVASRTQHGEPSWNLVSEIRLDTPYGDKWIRRKGVNFLVVLDKIKSIKIITINHIKCVSLTDEQMCIRRIGCSGYARSGIDHYAFLVLSWR</sequence>
<keyword evidence="1" id="KW-0175">Coiled coil</keyword>
<dbReference type="EMBL" id="BQNB010015986">
    <property type="protein sequence ID" value="GJT46455.1"/>
    <property type="molecule type" value="Genomic_DNA"/>
</dbReference>